<feature type="transmembrane region" description="Helical" evidence="1">
    <location>
        <begin position="264"/>
        <end position="287"/>
    </location>
</feature>
<dbReference type="InterPro" id="IPR004445">
    <property type="entry name" value="GltS"/>
</dbReference>
<dbReference type="PANTHER" id="PTHR36178">
    <property type="entry name" value="SLR0625 PROTEIN"/>
    <property type="match status" value="1"/>
</dbReference>
<evidence type="ECO:0000313" key="3">
    <source>
        <dbReference type="Proteomes" id="UP001447979"/>
    </source>
</evidence>
<organism evidence="2 3">
    <name type="scientific">Peptoniphilus hominis</name>
    <name type="common">ex Hitch et al. 2025</name>
    <dbReference type="NCBI Taxonomy" id="3133174"/>
    <lineage>
        <taxon>Bacteria</taxon>
        <taxon>Bacillati</taxon>
        <taxon>Bacillota</taxon>
        <taxon>Tissierellia</taxon>
        <taxon>Tissierellales</taxon>
        <taxon>Peptoniphilaceae</taxon>
        <taxon>Peptoniphilus</taxon>
    </lineage>
</organism>
<reference evidence="2 3" key="1">
    <citation type="submission" date="2024-03" db="EMBL/GenBank/DDBJ databases">
        <title>Human intestinal bacterial collection.</title>
        <authorList>
            <person name="Pauvert C."/>
            <person name="Hitch T.C.A."/>
            <person name="Clavel T."/>
        </authorList>
    </citation>
    <scope>NUCLEOTIDE SEQUENCE [LARGE SCALE GENOMIC DNA]</scope>
    <source>
        <strain evidence="2 3">CLA-SR-H025</strain>
    </source>
</reference>
<sequence>MIPINEFNGQHLDSIFIYLSILGILLLLGTIIRSKIIALKRWHIPSSLIAGVIGLILGPFFLGVIPKEMTTFWSALSGRLIVLVFAPMMMGKISKPEKSLMKDVTGSILWSFSASFLQYAVPILLCALFLTPVFKVNPLFGSIVEQGWAGGHGTAGGMGQVFEELGFPDGASLSLTSATVGLAFGIIVGTVLINIAVRNGEAKLIKNYTGTFSDDERELFGVDEAPVGMKNTVSSSVVDSLAFHLSMLGLAILIGWIINKLIKSLINFSVAWFVTSLFGGMIVNILINKIGYGDYIDKNTLGRIQGTAMDFLVAGAIASVNVPVVIEYAVPLIIQQVLMAVCMLFWFQYIGRKSFENNWFENTIVLFGTFCGVAATGLLLLRACDPDFKSGVTEVYAGRAPFTSPFIGGGLLTSITPGLIVKFGSLKVGLIYLLGIIICMIIYRITGVWGRTHTYITKED</sequence>
<comment type="caution">
    <text evidence="2">The sequence shown here is derived from an EMBL/GenBank/DDBJ whole genome shotgun (WGS) entry which is preliminary data.</text>
</comment>
<feature type="transmembrane region" description="Helical" evidence="1">
    <location>
        <begin position="332"/>
        <end position="351"/>
    </location>
</feature>
<dbReference type="Proteomes" id="UP001447979">
    <property type="component" value="Unassembled WGS sequence"/>
</dbReference>
<feature type="transmembrane region" description="Helical" evidence="1">
    <location>
        <begin position="237"/>
        <end position="258"/>
    </location>
</feature>
<feature type="transmembrane region" description="Helical" evidence="1">
    <location>
        <begin position="44"/>
        <end position="65"/>
    </location>
</feature>
<keyword evidence="3" id="KW-1185">Reference proteome</keyword>
<feature type="transmembrane region" description="Helical" evidence="1">
    <location>
        <begin position="308"/>
        <end position="326"/>
    </location>
</feature>
<evidence type="ECO:0000313" key="2">
    <source>
        <dbReference type="EMBL" id="MEQ2401466.1"/>
    </source>
</evidence>
<accession>A0ABV1CF56</accession>
<keyword evidence="1" id="KW-0472">Membrane</keyword>
<dbReference type="RefSeq" id="WP_349171134.1">
    <property type="nucleotide sequence ID" value="NZ_JBBMFO010000024.1"/>
</dbReference>
<feature type="transmembrane region" description="Helical" evidence="1">
    <location>
        <begin position="71"/>
        <end position="88"/>
    </location>
</feature>
<feature type="transmembrane region" description="Helical" evidence="1">
    <location>
        <begin position="175"/>
        <end position="197"/>
    </location>
</feature>
<dbReference type="Pfam" id="PF03616">
    <property type="entry name" value="Glt_symporter"/>
    <property type="match status" value="1"/>
</dbReference>
<feature type="transmembrane region" description="Helical" evidence="1">
    <location>
        <begin position="108"/>
        <end position="130"/>
    </location>
</feature>
<name>A0ABV1CF56_9FIRM</name>
<feature type="transmembrane region" description="Helical" evidence="1">
    <location>
        <begin position="402"/>
        <end position="421"/>
    </location>
</feature>
<dbReference type="PANTHER" id="PTHR36178:SF1">
    <property type="entry name" value="SODIUM_GLUTAMATE SYMPORTER"/>
    <property type="match status" value="1"/>
</dbReference>
<gene>
    <name evidence="2" type="ORF">WMO19_07570</name>
</gene>
<dbReference type="EMBL" id="JBBMFO010000024">
    <property type="protein sequence ID" value="MEQ2401466.1"/>
    <property type="molecule type" value="Genomic_DNA"/>
</dbReference>
<protein>
    <submittedName>
        <fullName evidence="2">Sodium/glutamate symporter</fullName>
    </submittedName>
</protein>
<feature type="transmembrane region" description="Helical" evidence="1">
    <location>
        <begin position="428"/>
        <end position="446"/>
    </location>
</feature>
<feature type="transmembrane region" description="Helical" evidence="1">
    <location>
        <begin position="15"/>
        <end position="32"/>
    </location>
</feature>
<evidence type="ECO:0000256" key="1">
    <source>
        <dbReference type="SAM" id="Phobius"/>
    </source>
</evidence>
<feature type="transmembrane region" description="Helical" evidence="1">
    <location>
        <begin position="363"/>
        <end position="382"/>
    </location>
</feature>
<keyword evidence="1" id="KW-0812">Transmembrane</keyword>
<keyword evidence="1" id="KW-1133">Transmembrane helix</keyword>
<proteinExistence type="predicted"/>